<evidence type="ECO:0000256" key="1">
    <source>
        <dbReference type="ARBA" id="ARBA00022670"/>
    </source>
</evidence>
<dbReference type="PANTHER" id="PTHR42884:SF14">
    <property type="entry name" value="NEUROENDOCRINE CONVERTASE 1"/>
    <property type="match status" value="1"/>
</dbReference>
<dbReference type="GO" id="GO:0016020">
    <property type="term" value="C:membrane"/>
    <property type="evidence" value="ECO:0007669"/>
    <property type="project" value="TreeGrafter"/>
</dbReference>
<dbReference type="InterPro" id="IPR023828">
    <property type="entry name" value="Peptidase_S8_Ser-AS"/>
</dbReference>
<evidence type="ECO:0000313" key="7">
    <source>
        <dbReference type="EMBL" id="XBH03337.1"/>
    </source>
</evidence>
<protein>
    <submittedName>
        <fullName evidence="7">S8 family serine peptidase</fullName>
    </submittedName>
</protein>
<feature type="region of interest" description="Disordered" evidence="5">
    <location>
        <begin position="1409"/>
        <end position="1459"/>
    </location>
</feature>
<dbReference type="EMBL" id="CP155447">
    <property type="protein sequence ID" value="XBH03337.1"/>
    <property type="molecule type" value="Genomic_DNA"/>
</dbReference>
<evidence type="ECO:0000259" key="6">
    <source>
        <dbReference type="Pfam" id="PF00082"/>
    </source>
</evidence>
<dbReference type="SUPFAM" id="SSF52743">
    <property type="entry name" value="Subtilisin-like"/>
    <property type="match status" value="1"/>
</dbReference>
<dbReference type="GO" id="GO:0004252">
    <property type="term" value="F:serine-type endopeptidase activity"/>
    <property type="evidence" value="ECO:0007669"/>
    <property type="project" value="InterPro"/>
</dbReference>
<accession>A0AAU7CCX9</accession>
<dbReference type="Gene3D" id="2.60.40.1220">
    <property type="match status" value="1"/>
</dbReference>
<evidence type="ECO:0000256" key="2">
    <source>
        <dbReference type="ARBA" id="ARBA00022729"/>
    </source>
</evidence>
<dbReference type="PROSITE" id="PS00138">
    <property type="entry name" value="SUBTILASE_SER"/>
    <property type="match status" value="1"/>
</dbReference>
<organism evidence="7">
    <name type="scientific">Singulisphaera sp. Ch08</name>
    <dbReference type="NCBI Taxonomy" id="3120278"/>
    <lineage>
        <taxon>Bacteria</taxon>
        <taxon>Pseudomonadati</taxon>
        <taxon>Planctomycetota</taxon>
        <taxon>Planctomycetia</taxon>
        <taxon>Isosphaerales</taxon>
        <taxon>Isosphaeraceae</taxon>
        <taxon>Singulisphaera</taxon>
    </lineage>
</organism>
<dbReference type="InterPro" id="IPR000209">
    <property type="entry name" value="Peptidase_S8/S53_dom"/>
</dbReference>
<feature type="region of interest" description="Disordered" evidence="5">
    <location>
        <begin position="2579"/>
        <end position="2598"/>
    </location>
</feature>
<evidence type="ECO:0000256" key="3">
    <source>
        <dbReference type="ARBA" id="ARBA00022801"/>
    </source>
</evidence>
<evidence type="ECO:0000256" key="4">
    <source>
        <dbReference type="ARBA" id="ARBA00022825"/>
    </source>
</evidence>
<dbReference type="InterPro" id="IPR006626">
    <property type="entry name" value="PbH1"/>
</dbReference>
<keyword evidence="1" id="KW-0645">Protease</keyword>
<dbReference type="SUPFAM" id="SSF51126">
    <property type="entry name" value="Pectin lyase-like"/>
    <property type="match status" value="2"/>
</dbReference>
<name>A0AAU7CCX9_9BACT</name>
<feature type="domain" description="Peptidase S8/S53" evidence="6">
    <location>
        <begin position="390"/>
        <end position="619"/>
    </location>
</feature>
<dbReference type="Pfam" id="PF00082">
    <property type="entry name" value="Peptidase_S8"/>
    <property type="match status" value="1"/>
</dbReference>
<proteinExistence type="predicted"/>
<dbReference type="InterPro" id="IPR012334">
    <property type="entry name" value="Pectin_lyas_fold"/>
</dbReference>
<dbReference type="Gene3D" id="3.40.50.200">
    <property type="entry name" value="Peptidase S8/S53 domain"/>
    <property type="match status" value="1"/>
</dbReference>
<dbReference type="PANTHER" id="PTHR42884">
    <property type="entry name" value="PROPROTEIN CONVERTASE SUBTILISIN/KEXIN-RELATED"/>
    <property type="match status" value="1"/>
</dbReference>
<dbReference type="RefSeq" id="WP_406696071.1">
    <property type="nucleotide sequence ID" value="NZ_CP155447.1"/>
</dbReference>
<feature type="compositionally biased region" description="Polar residues" evidence="5">
    <location>
        <begin position="2579"/>
        <end position="2590"/>
    </location>
</feature>
<dbReference type="InterPro" id="IPR011050">
    <property type="entry name" value="Pectin_lyase_fold/virulence"/>
</dbReference>
<dbReference type="GO" id="GO:0016485">
    <property type="term" value="P:protein processing"/>
    <property type="evidence" value="ECO:0007669"/>
    <property type="project" value="TreeGrafter"/>
</dbReference>
<sequence>MGSFKANKRNQGPDRRRGSVGQRFRDLLRFEHLEQRTMLDASTPVGPIAWQSSSSNVSDVKNGPLANAGADLIKVYQSFQNAGGNGGQVAAAYPGIMITGNSVGVDIKGTGNFNNFVTTLQNVGMQVTATDSTRSIVEGLLPISALLTVSTSTQTVGVSPIYRPKTSFMGVANNQADATLKGDLARQQFGVNGAGVTVGVLSDSVSRLGNGLAASIATGDLPNNVNVLQDGSAGDSDEGRAMLEHIYDIAPGASLAFATAFSGQVGFADNIRNLANQANAKVIVDDVGYLMEPMFQDGLISQAVIDVTRDNGVSYFSAAGNSASKGYLSQFRGVTATPGSLPSGRYMNFNPSGGTAVLLPVTTGASVGGGAGLGFQFDQPWYTTAGVTSDVDIFLLDSTGAVISSGNTNNVATQTPFEFLSLAGAQANTTYFVAIRVNSGADPGHVQFVDWGSAISSVSQQFGSAGGTYYPTTFGHPTSASAIGVGAIPWWGTNSTNTPAPNPVRSEPFSSFGPALIKFNSLGNPLVQPQLRQKPDISAPDGGNTSFFGSVISTTNPPFAGQPSTPTNLSQNLPSFFGTSAAAPNAAAIAALMKQKAPGATPTDIRNALVASASPLNGQSAGTWNVQGGFGLVDAVRAVSLIGGLQVLSTTPANGQPINLAPRQIIVTFNSSVNINTVSASNLVFTNLPPGVSVAAAGNPIALDNPQNPTMVAFPITINTPNGVVANGNYTYRVQGGVVSTTGQPLVASDPISFSLNDTVSPTVTNTTINGRIITVQFSEAIRPSTINPTNFQLIRAGSAGSFGKPSNVNLSNDPRLKITYNAATNTATLDYSALDQSQFPSDQYALVVLAGENGGPGITDIAGNFLDGSFNGIFPSGNGNSTVNDRFTQFLGFRGLLAPVVTSLQLTDASDTGIKGDGITNANQPVFIGQVGASFPGTVAGLQVLVQFNSLHGGSFNLAPGGGGRGFVGTFDVLATTDANGTFIINAPFLPEGYNSVRVVVIGQPDVPPLPGLSSQYSSAFRLDRTGPTVIAASLTPGSNPIPLVGSNLANLSTLSLHIIDNPVPNSGSLATPQQILTPALDPTSANNISNYSLINLDTGFDASGFIATAVFVATGLNFLDPPSRTSPADPFAGRVDLTFNAGLPAGRYAFVAHTAGTSGGKNYSGLKDAAGNALDNTNATGSIDFQLVLTVQNQATFLTNFQAIDGNSNVVGGPRSYYELPALNQTPRANAPPSGFVLDFANPLSVDLSKNYNTAFQLIASADNFGGTSDGDYGTFAVGGLGSTGTGFSIVPNTTVSFFDKVTGAPYQPGVNNADRVVLKIAAGTTLPADHYRVYVPNADPTTALFDIYGNQFDGEFLGTPTATGGYEDLLPNGQYRSGLTGDGVGGGAFVTSFVVVPNGNIIYARPDATENPLDPNTAPDGSLSKPYAALAPEVNPDAVPANPTHDPNKGANDSSNFFNFNSNFDRNGDGRFTRSALYAAEQLSTRGPVVVVALPATPTLDPVTGQVIQQTFVLQAPAGPSTTINDGSASVPFNTSLVFNPGSALKLQNASLYIQNQGSSLQLLGGANPNDRVNITSWADATVGGKTNGAFGKATPAPGDWGGIIFRSIDTLSNNRNLQFPIDGSLKGLNGGKASSGADDSLSFINFANIRYAGGAVPQTQGQPTSAVSLYNSRPTMANANIAFTGVAGTIGSGGQNLVASISADFDSFREDDIARGPLIRRVTTAQNSLNGILVRADSSGVAQQSDAILYPDNPASLGGTRNFTFDDPLPHLLVSQLLVGQQLLQDTGGQTAFVGSRLYIQPGMLIKSQRGAGIAVVNYEASMNIGSRTYISQFDADNNVSPNTPGFKPSSNEDAKVLFTSLYDNVASTSYFDASTQQSTIIVPPIDSGNSNGANQPSPNNVPVLARWGSISYQSGSVGVVNRAEFRYGGGLVNGPGVSVPNQSVLSFITSDTPLRIRGGFAPDGTPVDELGTHVMVTNNDFFDNLDTPMQIEPNGLMAGDAIRPLLSGHPYFRDNVMQRNDIDGLAVVTSNVFQVVTNPNQPIRRIETTFGSGGTNLTVDSVWDSTDLTYVLRGSVVLAGDYDNFNFNNQAPLPDPNQFVEQRKPHITLTVQSALPDTLLADGTRIGRPGETALVKLMSDFAPWSAGLGTFGSVGVAAGNSSGTNVGAGFVVGVDDGVDPPTPFSGGVVDSGAGSQIRFVGIPGNESTGQQRVPVVLTSLRDGTVGKSVRGVNMFDIYNKFVGDPNRNLKAPAPGDGGNIYFGGNSLTDYNLFDPRDGNLIDNVDIRYMTRIEIQGGGIIDVANATEGNFASQKLGLTPITQFNSSQAMTISNSNLAFFSEAAVFAHANSANAIIRDVSSLNNPFPGQFFFPIRDTVTTQRSQGVTLFMYGNTISNSTVGVEAHSDNVDPQRSNSPTSIILLNNTFYNNPTGLHTIGYGSASTAPNNHVYWLAMNNIFANSTTRAIVSEGLAYGSQAQYNLFWQNTGGDLAISGSGFLGNTGAVVGDPDFRDPAALNFQLGPNSAAIDASRSEIGPLPGGDSIFPTVTQVTAQGPNGIVPTSVSIRTDPNSLTFPATPGRSNTSGGRQGVQDPRKLVLLPGRSYQDRKFFDQWVPVLTTDASGVSGAASNASTYNYAPVGGVLDALGFQRLDDPNTPDTGFGSSTSLDIGAFERRVFNPPKVVAVTATTNTPGGIVTSNFYTVGGAAGSNAAPRTIDFKLNNNLDPTTVTNRSVLLQASGGDGIFGNGNSSADTFIDLSGKLSFNPSTSVLTIHLADIGVVLQDDAYRVFLLGSGTNVLRDPQGAALDGENTLNDDPNNPQLPLPSGDGFPSGNFFLNFTVNTESAQIAPNSFVLSTPSDTNVRDYITYNNLPSFTGSITVTKPAINPIQGQTVILDVSTKGDGVFDRMNAGTALTDALGNFVVSIGVDGASTGLVTNTSGLPDSSYTVGPDGILRSSANLFLNANLSQDDTSYSIARIRVVNSGNTSNPSYTGFVVDTNGPKVTSFSPNVGSLLTPDSSGKVAFSFTTDKNINPASLNVNTLLVTAAGPDQLFNTPDDIAVPIDYQTIGMTPLKTGGEGAQRITFTISGALANDLYRVTLKGTGAGPITDIAGNPLGGASGLGGADLTYNYVVFNQTTSHSIFVGAGNYVTDPTAAQGSRSNPYSTITLGMAAAVQGDVVAVLPGVYTENVTLKSLVRLVSADQASTNTNLFSGNPLTTIIRAPSFNVTGATNTTVTAVGLFSVPGLDTEISGFTIASPLLGDPALGFLDLDSVGLRLNNSNVLVTRNYFVTSGFGVAIETSGAFAVTPRIVTNGFIGNATGLLINDIGGTTSLPSNGLANIVNNTFAFNSFGVLANVQSNSPVMAQLYNNIFWQNHDRSPGRVGAGIYATATNKLVARNNLFSGNGSDSATEARYSGFNIGNGFDKSKIGTVPTAASQNNFAGDPAFISPRDPRPGGDGPASFFVDANFNLTYASAAIDAGNDDVAPPTDFLLRNRVEVAGKGFAGVGPKSDVGAFEFQGTGGIPVGGAFRIVTTSVAPGGAIQANGMTFSQGPGAITVAFSGPVDRNSVTPNDLVISGSGLNNIVPAKAASLTWIDEQTVRFNLTGGYKFNGTVNLSIPQGAVRSLNGAPSLGFADNFKVNTPQIQAASVAPPVQTQTQTTSQVITPVPTNSVVTPAPAKAPTKPKGRLAARLFARRFHR</sequence>
<feature type="region of interest" description="Disordered" evidence="5">
    <location>
        <begin position="1"/>
        <end position="21"/>
    </location>
</feature>
<keyword evidence="3" id="KW-0378">Hydrolase</keyword>
<gene>
    <name evidence="7" type="ORF">V5E97_34260</name>
</gene>
<dbReference type="CDD" id="cd05562">
    <property type="entry name" value="Peptidases_S53_like"/>
    <property type="match status" value="1"/>
</dbReference>
<dbReference type="SMART" id="SM00710">
    <property type="entry name" value="PbH1"/>
    <property type="match status" value="11"/>
</dbReference>
<keyword evidence="4" id="KW-0720">Serine protease</keyword>
<dbReference type="InterPro" id="IPR014755">
    <property type="entry name" value="Cu-Rt/internalin_Ig-like"/>
</dbReference>
<dbReference type="InterPro" id="IPR034075">
    <property type="entry name" value="Glr3161-like_dom"/>
</dbReference>
<feature type="compositionally biased region" description="Polar residues" evidence="5">
    <location>
        <begin position="543"/>
        <end position="566"/>
    </location>
</feature>
<feature type="region of interest" description="Disordered" evidence="5">
    <location>
        <begin position="536"/>
        <end position="566"/>
    </location>
</feature>
<dbReference type="Gene3D" id="2.160.20.10">
    <property type="entry name" value="Single-stranded right-handed beta-helix, Pectin lyase-like"/>
    <property type="match status" value="2"/>
</dbReference>
<evidence type="ECO:0000256" key="5">
    <source>
        <dbReference type="SAM" id="MobiDB-lite"/>
    </source>
</evidence>
<dbReference type="InterPro" id="IPR036852">
    <property type="entry name" value="Peptidase_S8/S53_dom_sf"/>
</dbReference>
<reference evidence="7" key="1">
    <citation type="submission" date="2024-05" db="EMBL/GenBank/DDBJ databases">
        <title>Planctomycetes of the genus Singulisphaera possess chitinolytic capabilities.</title>
        <authorList>
            <person name="Ivanova A."/>
        </authorList>
    </citation>
    <scope>NUCLEOTIDE SEQUENCE</scope>
    <source>
        <strain evidence="7">Ch08T</strain>
    </source>
</reference>
<feature type="compositionally biased region" description="Basic and acidic residues" evidence="5">
    <location>
        <begin position="11"/>
        <end position="21"/>
    </location>
</feature>
<keyword evidence="2" id="KW-0732">Signal</keyword>